<evidence type="ECO:0000256" key="2">
    <source>
        <dbReference type="ARBA" id="ARBA00022485"/>
    </source>
</evidence>
<dbReference type="PANTHER" id="PTHR43177">
    <property type="entry name" value="PROTEIN NRFC"/>
    <property type="match status" value="1"/>
</dbReference>
<keyword evidence="4" id="KW-0677">Repeat</keyword>
<dbReference type="InterPro" id="IPR031604">
    <property type="entry name" value="Ferredoxin_N"/>
</dbReference>
<feature type="region of interest" description="Disordered" evidence="8">
    <location>
        <begin position="1"/>
        <end position="21"/>
    </location>
</feature>
<feature type="domain" description="4Fe-4S ferredoxin-type" evidence="9">
    <location>
        <begin position="154"/>
        <end position="184"/>
    </location>
</feature>
<dbReference type="CDD" id="cd10551">
    <property type="entry name" value="PsrB"/>
    <property type="match status" value="1"/>
</dbReference>
<feature type="region of interest" description="Disordered" evidence="8">
    <location>
        <begin position="276"/>
        <end position="297"/>
    </location>
</feature>
<reference evidence="10" key="1">
    <citation type="submission" date="2017-11" db="EMBL/GenBank/DDBJ databases">
        <authorList>
            <person name="Kajale S.C."/>
            <person name="Sharma A."/>
        </authorList>
    </citation>
    <scope>NUCLEOTIDE SEQUENCE</scope>
    <source>
        <strain evidence="10">LS1_42</strain>
    </source>
</reference>
<evidence type="ECO:0000256" key="5">
    <source>
        <dbReference type="ARBA" id="ARBA00022982"/>
    </source>
</evidence>
<feature type="compositionally biased region" description="Basic and acidic residues" evidence="8">
    <location>
        <begin position="1"/>
        <end position="12"/>
    </location>
</feature>
<keyword evidence="2" id="KW-0004">4Fe-4S</keyword>
<keyword evidence="3" id="KW-0479">Metal-binding</keyword>
<dbReference type="EMBL" id="PHNJ01000012">
    <property type="protein sequence ID" value="TYL37060.1"/>
    <property type="molecule type" value="Genomic_DNA"/>
</dbReference>
<evidence type="ECO:0000256" key="8">
    <source>
        <dbReference type="SAM" id="MobiDB-lite"/>
    </source>
</evidence>
<dbReference type="Pfam" id="PF13247">
    <property type="entry name" value="Fer4_11"/>
    <property type="match status" value="1"/>
</dbReference>
<evidence type="ECO:0000256" key="6">
    <source>
        <dbReference type="ARBA" id="ARBA00023004"/>
    </source>
</evidence>
<proteinExistence type="predicted"/>
<evidence type="ECO:0000313" key="11">
    <source>
        <dbReference type="Proteomes" id="UP000766904"/>
    </source>
</evidence>
<evidence type="ECO:0000256" key="7">
    <source>
        <dbReference type="ARBA" id="ARBA00023014"/>
    </source>
</evidence>
<dbReference type="Gene3D" id="3.30.70.20">
    <property type="match status" value="2"/>
</dbReference>
<dbReference type="AlphaFoldDB" id="A0A8J8TQN4"/>
<dbReference type="InterPro" id="IPR017896">
    <property type="entry name" value="4Fe4S_Fe-S-bd"/>
</dbReference>
<feature type="region of interest" description="Disordered" evidence="8">
    <location>
        <begin position="339"/>
        <end position="370"/>
    </location>
</feature>
<feature type="domain" description="4Fe-4S ferredoxin-type" evidence="9">
    <location>
        <begin position="233"/>
        <end position="262"/>
    </location>
</feature>
<feature type="region of interest" description="Disordered" evidence="8">
    <location>
        <begin position="442"/>
        <end position="524"/>
    </location>
</feature>
<dbReference type="PANTHER" id="PTHR43177:SF5">
    <property type="entry name" value="ANAEROBIC DIMETHYL SULFOXIDE REDUCTASE CHAIN B-RELATED"/>
    <property type="match status" value="1"/>
</dbReference>
<keyword evidence="5" id="KW-0249">Electron transport</keyword>
<dbReference type="InterPro" id="IPR017900">
    <property type="entry name" value="4Fe4S_Fe_S_CS"/>
</dbReference>
<dbReference type="InterPro" id="IPR050954">
    <property type="entry name" value="ET_IronSulfur_Cluster-Binding"/>
</dbReference>
<evidence type="ECO:0000259" key="9">
    <source>
        <dbReference type="PROSITE" id="PS51379"/>
    </source>
</evidence>
<sequence length="611" mass="66844">MSTDDESFHPLGEEWENDLEGMLDDTEYDTDLGMEMAEDAMRVTKGELSEADFHEKYHEDVMEEFGEDNRPTQEAYENAQEEAKGTFSSMLEKFEGDGEEPRRDVMKKMGAGAAAVGLGAWATVDDGDQQALAAAQDEDDESGAPGADEGDVQWGMAIDLERCDGCLSCVTACSTENNLDQGVNWMYVLEYEDAGAPSSTSRNRLVRPCQHCTDAPCEKVCPTTARHTRDKDGLVLTDYDVCIGCRYCQVACPYGVNYFQWDEPDVSTDEIADVHGVEPGEQGDHMTSEDDRWVDSRAPRGTMSKCTMCPSRQDGHMGDEAVGTTACEEACPPDAIQFGNMNDSTSDPQAYAGNPSRGRTLAQLNPPSADELEEDLEDADDDLESVIEATDLEEDELALLIAVEITGENMGEGDGDIAEYEEDVQEVLDALSDHGLDLESQELLSQLDLADEPDLAEEGEGDEEGVDTDEEEAGDENGDDENGDDENGDDENGDDEEDEEDEEEEADDEDEEDEDEEEFEPDEEAAQFLLEQFAGTPASNFKLLEDVGTNPNIIYLGNEPGPNAEQTEPTGTGVRYEDLSYERADGESVSLVDNRKDVLDEETVGDAGVSL</sequence>
<evidence type="ECO:0000313" key="10">
    <source>
        <dbReference type="EMBL" id="TYL37060.1"/>
    </source>
</evidence>
<dbReference type="PROSITE" id="PS00198">
    <property type="entry name" value="4FE4S_FER_1"/>
    <property type="match status" value="1"/>
</dbReference>
<keyword evidence="1" id="KW-0813">Transport</keyword>
<evidence type="ECO:0000256" key="3">
    <source>
        <dbReference type="ARBA" id="ARBA00022723"/>
    </source>
</evidence>
<keyword evidence="6" id="KW-0408">Iron</keyword>
<dbReference type="PROSITE" id="PS51379">
    <property type="entry name" value="4FE4S_FER_2"/>
    <property type="match status" value="2"/>
</dbReference>
<accession>A0A8J8TQN4</accession>
<dbReference type="SUPFAM" id="SSF54862">
    <property type="entry name" value="4Fe-4S ferredoxins"/>
    <property type="match status" value="1"/>
</dbReference>
<protein>
    <submittedName>
        <fullName evidence="10">4Fe-4S ferredoxin</fullName>
    </submittedName>
</protein>
<dbReference type="GO" id="GO:0046872">
    <property type="term" value="F:metal ion binding"/>
    <property type="evidence" value="ECO:0007669"/>
    <property type="project" value="UniProtKB-KW"/>
</dbReference>
<dbReference type="Proteomes" id="UP000766904">
    <property type="component" value="Unassembled WGS sequence"/>
</dbReference>
<evidence type="ECO:0000256" key="1">
    <source>
        <dbReference type="ARBA" id="ARBA00022448"/>
    </source>
</evidence>
<feature type="compositionally biased region" description="Polar residues" evidence="8">
    <location>
        <begin position="339"/>
        <end position="348"/>
    </location>
</feature>
<dbReference type="OrthoDB" id="2837at2157"/>
<evidence type="ECO:0000256" key="4">
    <source>
        <dbReference type="ARBA" id="ARBA00022737"/>
    </source>
</evidence>
<comment type="caution">
    <text evidence="10">The sequence shown here is derived from an EMBL/GenBank/DDBJ whole genome shotgun (WGS) entry which is preliminary data.</text>
</comment>
<gene>
    <name evidence="10" type="ORF">CV102_18745</name>
</gene>
<organism evidence="10 11">
    <name type="scientific">Natronococcus pandeyae</name>
    <dbReference type="NCBI Taxonomy" id="2055836"/>
    <lineage>
        <taxon>Archaea</taxon>
        <taxon>Methanobacteriati</taxon>
        <taxon>Methanobacteriota</taxon>
        <taxon>Stenosarchaea group</taxon>
        <taxon>Halobacteria</taxon>
        <taxon>Halobacteriales</taxon>
        <taxon>Natrialbaceae</taxon>
        <taxon>Natronococcus</taxon>
    </lineage>
</organism>
<keyword evidence="7" id="KW-0411">Iron-sulfur</keyword>
<dbReference type="Pfam" id="PF16947">
    <property type="entry name" value="Ferredoxin_N"/>
    <property type="match status" value="1"/>
</dbReference>
<feature type="region of interest" description="Disordered" evidence="8">
    <location>
        <begin position="132"/>
        <end position="151"/>
    </location>
</feature>
<dbReference type="RefSeq" id="WP_148859530.1">
    <property type="nucleotide sequence ID" value="NZ_PHNJ01000012.1"/>
</dbReference>
<dbReference type="GO" id="GO:0051539">
    <property type="term" value="F:4 iron, 4 sulfur cluster binding"/>
    <property type="evidence" value="ECO:0007669"/>
    <property type="project" value="UniProtKB-KW"/>
</dbReference>
<feature type="compositionally biased region" description="Acidic residues" evidence="8">
    <location>
        <begin position="449"/>
        <end position="524"/>
    </location>
</feature>
<keyword evidence="11" id="KW-1185">Reference proteome</keyword>
<dbReference type="GO" id="GO:0016491">
    <property type="term" value="F:oxidoreductase activity"/>
    <property type="evidence" value="ECO:0007669"/>
    <property type="project" value="UniProtKB-ARBA"/>
</dbReference>
<name>A0A8J8TQN4_9EURY</name>